<keyword evidence="2" id="KW-1185">Reference proteome</keyword>
<accession>A0ABX8BTH5</accession>
<sequence length="111" mass="12752">MTTKAWNESGRTVHAPTPRDVDTMVAGLEAGNEFLIVERADDHYVQVLWRHREGRYQLEYRDGGPTEHHRTYTESPEEVVTAMSGWLTGAPAWREPFTWEDISHYFTGDGS</sequence>
<dbReference type="EMBL" id="CP074133">
    <property type="protein sequence ID" value="QUX25562.1"/>
    <property type="molecule type" value="Genomic_DNA"/>
</dbReference>
<dbReference type="Proteomes" id="UP000676079">
    <property type="component" value="Chromosome"/>
</dbReference>
<dbReference type="RefSeq" id="WP_220561172.1">
    <property type="nucleotide sequence ID" value="NZ_CP074133.1"/>
</dbReference>
<reference evidence="1 2" key="1">
    <citation type="submission" date="2021-05" db="EMBL/GenBank/DDBJ databases">
        <title>Direct Submission.</title>
        <authorList>
            <person name="Li K."/>
            <person name="Gao J."/>
        </authorList>
    </citation>
    <scope>NUCLEOTIDE SEQUENCE [LARGE SCALE GENOMIC DNA]</scope>
    <source>
        <strain evidence="1 2">Mg02</strain>
    </source>
</reference>
<proteinExistence type="predicted"/>
<evidence type="ECO:0000313" key="1">
    <source>
        <dbReference type="EMBL" id="QUX25562.1"/>
    </source>
</evidence>
<evidence type="ECO:0000313" key="2">
    <source>
        <dbReference type="Proteomes" id="UP000676079"/>
    </source>
</evidence>
<name>A0ABX8BTH5_9ACTN</name>
<gene>
    <name evidence="1" type="ORF">KGD84_15770</name>
</gene>
<organism evidence="1 2">
    <name type="scientific">Nocardiopsis changdeensis</name>
    <dbReference type="NCBI Taxonomy" id="2831969"/>
    <lineage>
        <taxon>Bacteria</taxon>
        <taxon>Bacillati</taxon>
        <taxon>Actinomycetota</taxon>
        <taxon>Actinomycetes</taxon>
        <taxon>Streptosporangiales</taxon>
        <taxon>Nocardiopsidaceae</taxon>
        <taxon>Nocardiopsis</taxon>
    </lineage>
</organism>
<protein>
    <submittedName>
        <fullName evidence="1">Uncharacterized protein</fullName>
    </submittedName>
</protein>